<sequence length="356" mass="40696">MNYLTKDLLTSLIKENYNEKCVSIFIPTAQVGKEASVGSISLKNLLDIAKIELQKDGFSSKKAHQFLRSAYDLVDNSMFWSYQKEGLWIFITSEEIDYYRLPIGFKQLVILSKGLYIQPLLKFFVADTDFYILALSQQKIRLIHCTKYSSKEINNDINNKWESVYQSNGIDCEDSKKGICKFLQHVSSSLLKYIDVKDAPIILAGVDYILSIFKELQPQINIHKKVILGNSDDLSVDELHGKGLELLEAYFNKPIHKAQEEYKHKSESKQVCNCIEKAISSAYNGRIKTLLVTAGVRQWGTYKPYSNDIILYEDRKPNSIDLINFAATHTFLNGGKVYEVNHGKALDSYCYGILKY</sequence>
<comment type="caution">
    <text evidence="1">The sequence shown here is derived from an EMBL/GenBank/DDBJ whole genome shotgun (WGS) entry which is preliminary data.</text>
</comment>
<dbReference type="InterPro" id="IPR041289">
    <property type="entry name" value="Bact_RF_family3"/>
</dbReference>
<evidence type="ECO:0000313" key="2">
    <source>
        <dbReference type="Proteomes" id="UP000432715"/>
    </source>
</evidence>
<reference evidence="1 2" key="1">
    <citation type="submission" date="2019-10" db="EMBL/GenBank/DDBJ databases">
        <title>Alkaliphilus serpentinus sp. nov. and Alkaliphilus pronyensis sp. nov., two novel anaerobic alkaliphilic species isolated from the serpentinized-hosted hydrothermal field of the Prony Bay (New Caledonia).</title>
        <authorList>
            <person name="Postec A."/>
        </authorList>
    </citation>
    <scope>NUCLEOTIDE SEQUENCE [LARGE SCALE GENOMIC DNA]</scope>
    <source>
        <strain evidence="1 2">LacV</strain>
    </source>
</reference>
<organism evidence="1 2">
    <name type="scientific">Alkaliphilus pronyensis</name>
    <dbReference type="NCBI Taxonomy" id="1482732"/>
    <lineage>
        <taxon>Bacteria</taxon>
        <taxon>Bacillati</taxon>
        <taxon>Bacillota</taxon>
        <taxon>Clostridia</taxon>
        <taxon>Peptostreptococcales</taxon>
        <taxon>Natronincolaceae</taxon>
        <taxon>Alkaliphilus</taxon>
    </lineage>
</organism>
<proteinExistence type="predicted"/>
<dbReference type="OrthoDB" id="4393931at2"/>
<protein>
    <submittedName>
        <fullName evidence="1">Uncharacterized protein</fullName>
    </submittedName>
</protein>
<name>A0A6I0F232_9FIRM</name>
<dbReference type="EMBL" id="WBZC01000013">
    <property type="protein sequence ID" value="KAB3536037.1"/>
    <property type="molecule type" value="Genomic_DNA"/>
</dbReference>
<dbReference type="AlphaFoldDB" id="A0A6I0F232"/>
<keyword evidence="2" id="KW-1185">Reference proteome</keyword>
<dbReference type="RefSeq" id="WP_151860416.1">
    <property type="nucleotide sequence ID" value="NZ_WBZC01000013.1"/>
</dbReference>
<evidence type="ECO:0000313" key="1">
    <source>
        <dbReference type="EMBL" id="KAB3536037.1"/>
    </source>
</evidence>
<dbReference type="Proteomes" id="UP000432715">
    <property type="component" value="Unassembled WGS sequence"/>
</dbReference>
<gene>
    <name evidence="1" type="ORF">F8154_04555</name>
</gene>
<accession>A0A6I0F232</accession>
<dbReference type="Pfam" id="PF18845">
    <property type="entry name" value="baeRF_family3"/>
    <property type="match status" value="1"/>
</dbReference>